<dbReference type="Gene3D" id="3.40.50.720">
    <property type="entry name" value="NAD(P)-binding Rossmann-like Domain"/>
    <property type="match status" value="1"/>
</dbReference>
<keyword evidence="3" id="KW-0808">Transferase</keyword>
<name>A0ABV6IEB6_9BURK</name>
<accession>A0ABV6IEB6</accession>
<dbReference type="InterPro" id="IPR032701">
    <property type="entry name" value="Prok-E2_B_dom"/>
</dbReference>
<keyword evidence="3" id="KW-0548">Nucleotidyltransferase</keyword>
<comment type="caution">
    <text evidence="3">The sequence shown here is derived from an EMBL/GenBank/DDBJ whole genome shotgun (WGS) entry which is preliminary data.</text>
</comment>
<feature type="domain" description="THIF-type NAD/FAD binding fold" evidence="1">
    <location>
        <begin position="345"/>
        <end position="492"/>
    </location>
</feature>
<dbReference type="EMBL" id="JBHLXJ010000009">
    <property type="protein sequence ID" value="MFC0350163.1"/>
    <property type="molecule type" value="Genomic_DNA"/>
</dbReference>
<evidence type="ECO:0000259" key="2">
    <source>
        <dbReference type="Pfam" id="PF14461"/>
    </source>
</evidence>
<dbReference type="InterPro" id="IPR000594">
    <property type="entry name" value="ThiF_NAD_FAD-bd"/>
</dbReference>
<evidence type="ECO:0000259" key="1">
    <source>
        <dbReference type="Pfam" id="PF00899"/>
    </source>
</evidence>
<dbReference type="InterPro" id="IPR035985">
    <property type="entry name" value="Ubiquitin-activating_enz"/>
</dbReference>
<dbReference type="Proteomes" id="UP001589844">
    <property type="component" value="Unassembled WGS sequence"/>
</dbReference>
<organism evidence="3 4">
    <name type="scientific">Undibacterium danionis</name>
    <dbReference type="NCBI Taxonomy" id="1812100"/>
    <lineage>
        <taxon>Bacteria</taxon>
        <taxon>Pseudomonadati</taxon>
        <taxon>Pseudomonadota</taxon>
        <taxon>Betaproteobacteria</taxon>
        <taxon>Burkholderiales</taxon>
        <taxon>Oxalobacteraceae</taxon>
        <taxon>Undibacterium</taxon>
    </lineage>
</organism>
<dbReference type="PANTHER" id="PTHR43267:SF1">
    <property type="entry name" value="TRNA THREONYLCARBAMOYLADENOSINE DEHYDRATASE"/>
    <property type="match status" value="1"/>
</dbReference>
<dbReference type="SUPFAM" id="SSF69572">
    <property type="entry name" value="Activating enzymes of the ubiquitin-like proteins"/>
    <property type="match status" value="1"/>
</dbReference>
<dbReference type="GO" id="GO:0016779">
    <property type="term" value="F:nucleotidyltransferase activity"/>
    <property type="evidence" value="ECO:0007669"/>
    <property type="project" value="UniProtKB-KW"/>
</dbReference>
<protein>
    <submittedName>
        <fullName evidence="3">ThiF family adenylyltransferase</fullName>
    </submittedName>
</protein>
<dbReference type="Pfam" id="PF00899">
    <property type="entry name" value="ThiF"/>
    <property type="match status" value="1"/>
</dbReference>
<proteinExistence type="predicted"/>
<reference evidence="3 4" key="1">
    <citation type="submission" date="2024-09" db="EMBL/GenBank/DDBJ databases">
        <authorList>
            <person name="Sun Q."/>
            <person name="Mori K."/>
        </authorList>
    </citation>
    <scope>NUCLEOTIDE SEQUENCE [LARGE SCALE GENOMIC DNA]</scope>
    <source>
        <strain evidence="3 4">CCM 8677</strain>
    </source>
</reference>
<dbReference type="InterPro" id="IPR045886">
    <property type="entry name" value="ThiF/MoeB/HesA"/>
</dbReference>
<feature type="domain" description="Prokaryotic E2 family B" evidence="2">
    <location>
        <begin position="22"/>
        <end position="141"/>
    </location>
</feature>
<evidence type="ECO:0000313" key="4">
    <source>
        <dbReference type="Proteomes" id="UP001589844"/>
    </source>
</evidence>
<evidence type="ECO:0000313" key="3">
    <source>
        <dbReference type="EMBL" id="MFC0350163.1"/>
    </source>
</evidence>
<dbReference type="RefSeq" id="WP_390212143.1">
    <property type="nucleotide sequence ID" value="NZ_JBHLXJ010000009.1"/>
</dbReference>
<keyword evidence="4" id="KW-1185">Reference proteome</keyword>
<sequence length="608" mass="68128">MHKVPSAICNEIDLLLSPYGARRLSSKEITGIVSQQVVFGWQITTSLFYKNEPVIINLLFCDKSESEIPIIAVANPKIKACEIPHIEEHGRLCVWPSRYIVDTKNSSYILELLSDAEALLREAFNGNLDTHFEDEFQSYWAYHPQCSKKTLSLCDLERTSTRLIATFESKKFGIIMAESSAQIESWLDNQHILPTNSKKRIRHQLLSRIEKSVLLQLKHTWHPTDFPNTAKELFSIIEKEFGDQYFEIAAMLAISLTKKTSEIPTILVQFKTSNGIALIPIHFSRSIFQRVNRRAIIDGFRNEMPLHHFIERASTIKITGGTINRADKNWLAGRDSNPSHKIVGQHRIVLIGCGSVGAAIIRLLIQSGFTDVVLIDFDKFGTENSSRHILGLDSIDNYKATALANKLGQEFPHISIKAINKQWQGDATARASIGRADIILSCTGDWLSDQSLLKFQSEEELGVIVFAFVEAHAIAGHVIVNPSNSGAYNSLHYVSGNKIGALITPCTSWPHETTRKIPACAGEFQPYGAIPLTHLQAIAAKTILSLVLNQSEKNVLPHIKIWLGDRSELNKLGGHWNSNWISSFGDPGFGNKEITLIFENKIWKARYV</sequence>
<dbReference type="PANTHER" id="PTHR43267">
    <property type="entry name" value="TRNA THREONYLCARBAMOYLADENOSINE DEHYDRATASE"/>
    <property type="match status" value="1"/>
</dbReference>
<gene>
    <name evidence="3" type="ORF">ACFFJH_10125</name>
</gene>
<dbReference type="Pfam" id="PF14461">
    <property type="entry name" value="Prok-E2_B"/>
    <property type="match status" value="1"/>
</dbReference>